<comment type="function">
    <text evidence="1 6">Catalyzes the insertion of molybdate into adenylated molybdopterin with the concomitant release of AMP.</text>
</comment>
<dbReference type="GO" id="GO:0005829">
    <property type="term" value="C:cytosol"/>
    <property type="evidence" value="ECO:0007669"/>
    <property type="project" value="TreeGrafter"/>
</dbReference>
<dbReference type="InterPro" id="IPR036135">
    <property type="entry name" value="MoeA_linker/N_sf"/>
</dbReference>
<comment type="similarity">
    <text evidence="3 6">Belongs to the MoeA family.</text>
</comment>
<name>A0A562TCC8_CHIJA</name>
<evidence type="ECO:0000256" key="2">
    <source>
        <dbReference type="ARBA" id="ARBA00005046"/>
    </source>
</evidence>
<evidence type="ECO:0000256" key="5">
    <source>
        <dbReference type="ARBA" id="ARBA00047317"/>
    </source>
</evidence>
<dbReference type="SMART" id="SM00852">
    <property type="entry name" value="MoCF_biosynth"/>
    <property type="match status" value="1"/>
</dbReference>
<dbReference type="InterPro" id="IPR001453">
    <property type="entry name" value="MoaB/Mog_dom"/>
</dbReference>
<dbReference type="SUPFAM" id="SSF63882">
    <property type="entry name" value="MoeA N-terminal region -like"/>
    <property type="match status" value="1"/>
</dbReference>
<reference evidence="8 9" key="1">
    <citation type="journal article" date="2013" name="Stand. Genomic Sci.">
        <title>Genomic Encyclopedia of Type Strains, Phase I: The one thousand microbial genomes (KMG-I) project.</title>
        <authorList>
            <person name="Kyrpides N.C."/>
            <person name="Woyke T."/>
            <person name="Eisen J.A."/>
            <person name="Garrity G."/>
            <person name="Lilburn T.G."/>
            <person name="Beck B.J."/>
            <person name="Whitman W.B."/>
            <person name="Hugenholtz P."/>
            <person name="Klenk H.P."/>
        </authorList>
    </citation>
    <scope>NUCLEOTIDE SEQUENCE [LARGE SCALE GENOMIC DNA]</scope>
    <source>
        <strain evidence="8 9">DSM 13484</strain>
    </source>
</reference>
<dbReference type="Pfam" id="PF00994">
    <property type="entry name" value="MoCF_biosynth"/>
    <property type="match status" value="1"/>
</dbReference>
<keyword evidence="6" id="KW-0479">Metal-binding</keyword>
<keyword evidence="6" id="KW-0460">Magnesium</keyword>
<dbReference type="UniPathway" id="UPA00344"/>
<keyword evidence="6" id="KW-0500">Molybdenum</keyword>
<dbReference type="InterPro" id="IPR036688">
    <property type="entry name" value="MoeA_C_domain_IV_sf"/>
</dbReference>
<dbReference type="AlphaFoldDB" id="A0A562TCC8"/>
<keyword evidence="9" id="KW-1185">Reference proteome</keyword>
<accession>A0A562TCC8</accession>
<dbReference type="Pfam" id="PF03453">
    <property type="entry name" value="MoeA_N"/>
    <property type="match status" value="1"/>
</dbReference>
<comment type="caution">
    <text evidence="8">The sequence shown here is derived from an EMBL/GenBank/DDBJ whole genome shotgun (WGS) entry which is preliminary data.</text>
</comment>
<evidence type="ECO:0000256" key="3">
    <source>
        <dbReference type="ARBA" id="ARBA00010763"/>
    </source>
</evidence>
<dbReference type="InterPro" id="IPR005110">
    <property type="entry name" value="MoeA_linker/N"/>
</dbReference>
<dbReference type="InterPro" id="IPR008284">
    <property type="entry name" value="MoCF_biosynth_CS"/>
</dbReference>
<dbReference type="SUPFAM" id="SSF63867">
    <property type="entry name" value="MoeA C-terminal domain-like"/>
    <property type="match status" value="1"/>
</dbReference>
<evidence type="ECO:0000259" key="7">
    <source>
        <dbReference type="SMART" id="SM00852"/>
    </source>
</evidence>
<dbReference type="PANTHER" id="PTHR10192:SF5">
    <property type="entry name" value="GEPHYRIN"/>
    <property type="match status" value="1"/>
</dbReference>
<evidence type="ECO:0000313" key="8">
    <source>
        <dbReference type="EMBL" id="TWI91211.1"/>
    </source>
</evidence>
<organism evidence="8 9">
    <name type="scientific">Chitinophaga japonensis</name>
    <name type="common">Flexibacter japonensis</name>
    <dbReference type="NCBI Taxonomy" id="104662"/>
    <lineage>
        <taxon>Bacteria</taxon>
        <taxon>Pseudomonadati</taxon>
        <taxon>Bacteroidota</taxon>
        <taxon>Chitinophagia</taxon>
        <taxon>Chitinophagales</taxon>
        <taxon>Chitinophagaceae</taxon>
        <taxon>Chitinophaga</taxon>
    </lineage>
</organism>
<dbReference type="PROSITE" id="PS01079">
    <property type="entry name" value="MOCF_BIOSYNTHESIS_2"/>
    <property type="match status" value="1"/>
</dbReference>
<dbReference type="GO" id="GO:0046872">
    <property type="term" value="F:metal ion binding"/>
    <property type="evidence" value="ECO:0007669"/>
    <property type="project" value="UniProtKB-UniRule"/>
</dbReference>
<gene>
    <name evidence="8" type="ORF">LX66_0576</name>
</gene>
<dbReference type="GO" id="GO:0061599">
    <property type="term" value="F:molybdopterin molybdotransferase activity"/>
    <property type="evidence" value="ECO:0007669"/>
    <property type="project" value="UniProtKB-UniRule"/>
</dbReference>
<dbReference type="RefSeq" id="WP_145710369.1">
    <property type="nucleotide sequence ID" value="NZ_BAAAFY010000001.1"/>
</dbReference>
<evidence type="ECO:0000256" key="1">
    <source>
        <dbReference type="ARBA" id="ARBA00002901"/>
    </source>
</evidence>
<dbReference type="Gene3D" id="3.90.105.10">
    <property type="entry name" value="Molybdopterin biosynthesis moea protein, domain 2"/>
    <property type="match status" value="1"/>
</dbReference>
<dbReference type="CDD" id="cd00887">
    <property type="entry name" value="MoeA"/>
    <property type="match status" value="1"/>
</dbReference>
<sequence length="402" mass="43952">MLLDVSTAYAAVMNTVRDLGTEQVPFTAAAGRILREPVTADRPFPPYHRVMMDGIAINFEESYAKGQTIFGVEDIQAAGMPGKQLANMANCLEVMTGAVLPELTDTVVPYEHLQAAEHEGFRRFTITQPVSKKQHIHWQGTDVAAGETLIISGTRITAAEIGVLATVGKDQVLVARLPKVAIISTGDELVEVTDTPAPHQIRRSNAWTLAASLQALGIAATCHHVADNEHAMQELLHSLLDADVWICSGAVSAGKYDHLPQVLAQLGMQRIFHKVQQRPGKPFLFGVFQQGPVVFALPGNPVSGFMCFYRYIQPWLLAGMGHELPPAPCAELGADVLFDKPLTYFLPVQLVPQPSGQWRAVPHTYHGSGDLAGLLRADAFMELPATQDSFREGECFPVWRYR</sequence>
<comment type="cofactor">
    <cofactor evidence="6">
        <name>Mg(2+)</name>
        <dbReference type="ChEBI" id="CHEBI:18420"/>
    </cofactor>
</comment>
<comment type="catalytic activity">
    <reaction evidence="5">
        <text>adenylyl-molybdopterin + molybdate = Mo-molybdopterin + AMP + H(+)</text>
        <dbReference type="Rhea" id="RHEA:35047"/>
        <dbReference type="ChEBI" id="CHEBI:15378"/>
        <dbReference type="ChEBI" id="CHEBI:36264"/>
        <dbReference type="ChEBI" id="CHEBI:62727"/>
        <dbReference type="ChEBI" id="CHEBI:71302"/>
        <dbReference type="ChEBI" id="CHEBI:456215"/>
        <dbReference type="EC" id="2.10.1.1"/>
    </reaction>
</comment>
<protein>
    <recommendedName>
        <fullName evidence="6">Molybdopterin molybdenumtransferase</fullName>
        <ecNumber evidence="6">2.10.1.1</ecNumber>
    </recommendedName>
</protein>
<dbReference type="Proteomes" id="UP000316778">
    <property type="component" value="Unassembled WGS sequence"/>
</dbReference>
<dbReference type="NCBIfam" id="TIGR00177">
    <property type="entry name" value="molyb_syn"/>
    <property type="match status" value="1"/>
</dbReference>
<feature type="domain" description="MoaB/Mog" evidence="7">
    <location>
        <begin position="181"/>
        <end position="318"/>
    </location>
</feature>
<proteinExistence type="inferred from homology"/>
<dbReference type="Gene3D" id="3.40.980.10">
    <property type="entry name" value="MoaB/Mog-like domain"/>
    <property type="match status" value="1"/>
</dbReference>
<comment type="pathway">
    <text evidence="2 6">Cofactor biosynthesis; molybdopterin biosynthesis.</text>
</comment>
<dbReference type="InterPro" id="IPR005111">
    <property type="entry name" value="MoeA_C_domain_IV"/>
</dbReference>
<evidence type="ECO:0000256" key="6">
    <source>
        <dbReference type="RuleBase" id="RU365090"/>
    </source>
</evidence>
<keyword evidence="4 6" id="KW-0501">Molybdenum cofactor biosynthesis</keyword>
<dbReference type="OrthoDB" id="9804758at2"/>
<dbReference type="InterPro" id="IPR038987">
    <property type="entry name" value="MoeA-like"/>
</dbReference>
<dbReference type="Pfam" id="PF03454">
    <property type="entry name" value="MoeA_C"/>
    <property type="match status" value="1"/>
</dbReference>
<dbReference type="GO" id="GO:0006777">
    <property type="term" value="P:Mo-molybdopterin cofactor biosynthetic process"/>
    <property type="evidence" value="ECO:0007669"/>
    <property type="project" value="UniProtKB-UniRule"/>
</dbReference>
<dbReference type="EC" id="2.10.1.1" evidence="6"/>
<evidence type="ECO:0000313" key="9">
    <source>
        <dbReference type="Proteomes" id="UP000316778"/>
    </source>
</evidence>
<keyword evidence="6 8" id="KW-0808">Transferase</keyword>
<dbReference type="Gene3D" id="2.40.340.10">
    <property type="entry name" value="MoeA, C-terminal, domain IV"/>
    <property type="match status" value="1"/>
</dbReference>
<evidence type="ECO:0000256" key="4">
    <source>
        <dbReference type="ARBA" id="ARBA00023150"/>
    </source>
</evidence>
<dbReference type="EMBL" id="VLLG01000002">
    <property type="protein sequence ID" value="TWI91211.1"/>
    <property type="molecule type" value="Genomic_DNA"/>
</dbReference>
<dbReference type="InterPro" id="IPR036425">
    <property type="entry name" value="MoaB/Mog-like_dom_sf"/>
</dbReference>
<dbReference type="Gene3D" id="2.170.190.11">
    <property type="entry name" value="Molybdopterin biosynthesis moea protein, domain 3"/>
    <property type="match status" value="1"/>
</dbReference>
<dbReference type="PANTHER" id="PTHR10192">
    <property type="entry name" value="MOLYBDOPTERIN BIOSYNTHESIS PROTEIN"/>
    <property type="match status" value="1"/>
</dbReference>
<dbReference type="SUPFAM" id="SSF53218">
    <property type="entry name" value="Molybdenum cofactor biosynthesis proteins"/>
    <property type="match status" value="1"/>
</dbReference>